<dbReference type="PROSITE" id="PS51257">
    <property type="entry name" value="PROKAR_LIPOPROTEIN"/>
    <property type="match status" value="1"/>
</dbReference>
<dbReference type="EMBL" id="BAAACG010000009">
    <property type="protein sequence ID" value="GAA0740312.1"/>
    <property type="molecule type" value="Genomic_DNA"/>
</dbReference>
<dbReference type="Proteomes" id="UP001501510">
    <property type="component" value="Unassembled WGS sequence"/>
</dbReference>
<protein>
    <submittedName>
        <fullName evidence="1">Lipoprotein</fullName>
    </submittedName>
</protein>
<dbReference type="RefSeq" id="WP_343761330.1">
    <property type="nucleotide sequence ID" value="NZ_BAAACG010000009.1"/>
</dbReference>
<proteinExistence type="predicted"/>
<gene>
    <name evidence="1" type="ORF">GCM10008906_20160</name>
</gene>
<sequence length="172" mass="19855">MKKKNAILLLTIIVVIFVTGCGDINSTKKESEKLLKKYINELYTIKLPHNVNKLNVDAINSKLNLKKLMTSEAYNELWEDQTPMVLVLMATALKYSISVEDVLVKKFQQNKDSSVTYAYNVKLNLYCLKDKKNHKKSLNGKVTLKRINLKWKVIKNNECSLENIITDDLIYK</sequence>
<evidence type="ECO:0000313" key="1">
    <source>
        <dbReference type="EMBL" id="GAA0740312.1"/>
    </source>
</evidence>
<keyword evidence="2" id="KW-1185">Reference proteome</keyword>
<evidence type="ECO:0000313" key="2">
    <source>
        <dbReference type="Proteomes" id="UP001501510"/>
    </source>
</evidence>
<organism evidence="1 2">
    <name type="scientific">Clostridium oceanicum</name>
    <dbReference type="NCBI Taxonomy" id="1543"/>
    <lineage>
        <taxon>Bacteria</taxon>
        <taxon>Bacillati</taxon>
        <taxon>Bacillota</taxon>
        <taxon>Clostridia</taxon>
        <taxon>Eubacteriales</taxon>
        <taxon>Clostridiaceae</taxon>
        <taxon>Clostridium</taxon>
    </lineage>
</organism>
<reference evidence="1 2" key="1">
    <citation type="journal article" date="2019" name="Int. J. Syst. Evol. Microbiol.">
        <title>The Global Catalogue of Microorganisms (GCM) 10K type strain sequencing project: providing services to taxonomists for standard genome sequencing and annotation.</title>
        <authorList>
            <consortium name="The Broad Institute Genomics Platform"/>
            <consortium name="The Broad Institute Genome Sequencing Center for Infectious Disease"/>
            <person name="Wu L."/>
            <person name="Ma J."/>
        </authorList>
    </citation>
    <scope>NUCLEOTIDE SEQUENCE [LARGE SCALE GENOMIC DNA]</scope>
    <source>
        <strain evidence="1 2">JCM 1407</strain>
    </source>
</reference>
<keyword evidence="1" id="KW-0449">Lipoprotein</keyword>
<accession>A0ABN1JJI8</accession>
<name>A0ABN1JJI8_9CLOT</name>
<comment type="caution">
    <text evidence="1">The sequence shown here is derived from an EMBL/GenBank/DDBJ whole genome shotgun (WGS) entry which is preliminary data.</text>
</comment>